<dbReference type="Proteomes" id="UP000298030">
    <property type="component" value="Unassembled WGS sequence"/>
</dbReference>
<organism evidence="1 2">
    <name type="scientific">Coprinellus micaceus</name>
    <name type="common">Glistening ink-cap mushroom</name>
    <name type="synonym">Coprinus micaceus</name>
    <dbReference type="NCBI Taxonomy" id="71717"/>
    <lineage>
        <taxon>Eukaryota</taxon>
        <taxon>Fungi</taxon>
        <taxon>Dikarya</taxon>
        <taxon>Basidiomycota</taxon>
        <taxon>Agaricomycotina</taxon>
        <taxon>Agaricomycetes</taxon>
        <taxon>Agaricomycetidae</taxon>
        <taxon>Agaricales</taxon>
        <taxon>Agaricineae</taxon>
        <taxon>Psathyrellaceae</taxon>
        <taxon>Coprinellus</taxon>
    </lineage>
</organism>
<sequence>MTRGVSRVRETGKVARRTDMERSCPKLLDWNRAGGPKENDQHGAWLGKTRHGDQGVVHLSSCCDYEGGVWLDKIACLTQVGTRGKGDVLWPGNTVSQNLPKSWWDRTSYDRHEFLPQQSQPESYEFLPQQHHRNLQEEIRDSPEGFQGIRKGCA</sequence>
<gene>
    <name evidence="1" type="ORF">FA13DRAFT_1704298</name>
</gene>
<keyword evidence="2" id="KW-1185">Reference proteome</keyword>
<name>A0A4Y7U1U8_COPMI</name>
<protein>
    <submittedName>
        <fullName evidence="1">Uncharacterized protein</fullName>
    </submittedName>
</protein>
<evidence type="ECO:0000313" key="1">
    <source>
        <dbReference type="EMBL" id="TEB40254.1"/>
    </source>
</evidence>
<dbReference type="EMBL" id="QPFP01000001">
    <property type="protein sequence ID" value="TEB40254.1"/>
    <property type="molecule type" value="Genomic_DNA"/>
</dbReference>
<comment type="caution">
    <text evidence="1">The sequence shown here is derived from an EMBL/GenBank/DDBJ whole genome shotgun (WGS) entry which is preliminary data.</text>
</comment>
<proteinExistence type="predicted"/>
<evidence type="ECO:0000313" key="2">
    <source>
        <dbReference type="Proteomes" id="UP000298030"/>
    </source>
</evidence>
<dbReference type="AlphaFoldDB" id="A0A4Y7U1U8"/>
<reference evidence="1 2" key="1">
    <citation type="journal article" date="2019" name="Nat. Ecol. Evol.">
        <title>Megaphylogeny resolves global patterns of mushroom evolution.</title>
        <authorList>
            <person name="Varga T."/>
            <person name="Krizsan K."/>
            <person name="Foldi C."/>
            <person name="Dima B."/>
            <person name="Sanchez-Garcia M."/>
            <person name="Sanchez-Ramirez S."/>
            <person name="Szollosi G.J."/>
            <person name="Szarkandi J.G."/>
            <person name="Papp V."/>
            <person name="Albert L."/>
            <person name="Andreopoulos W."/>
            <person name="Angelini C."/>
            <person name="Antonin V."/>
            <person name="Barry K.W."/>
            <person name="Bougher N.L."/>
            <person name="Buchanan P."/>
            <person name="Buyck B."/>
            <person name="Bense V."/>
            <person name="Catcheside P."/>
            <person name="Chovatia M."/>
            <person name="Cooper J."/>
            <person name="Damon W."/>
            <person name="Desjardin D."/>
            <person name="Finy P."/>
            <person name="Geml J."/>
            <person name="Haridas S."/>
            <person name="Hughes K."/>
            <person name="Justo A."/>
            <person name="Karasinski D."/>
            <person name="Kautmanova I."/>
            <person name="Kiss B."/>
            <person name="Kocsube S."/>
            <person name="Kotiranta H."/>
            <person name="LaButti K.M."/>
            <person name="Lechner B.E."/>
            <person name="Liimatainen K."/>
            <person name="Lipzen A."/>
            <person name="Lukacs Z."/>
            <person name="Mihaltcheva S."/>
            <person name="Morgado L.N."/>
            <person name="Niskanen T."/>
            <person name="Noordeloos M.E."/>
            <person name="Ohm R.A."/>
            <person name="Ortiz-Santana B."/>
            <person name="Ovrebo C."/>
            <person name="Racz N."/>
            <person name="Riley R."/>
            <person name="Savchenko A."/>
            <person name="Shiryaev A."/>
            <person name="Soop K."/>
            <person name="Spirin V."/>
            <person name="Szebenyi C."/>
            <person name="Tomsovsky M."/>
            <person name="Tulloss R.E."/>
            <person name="Uehling J."/>
            <person name="Grigoriev I.V."/>
            <person name="Vagvolgyi C."/>
            <person name="Papp T."/>
            <person name="Martin F.M."/>
            <person name="Miettinen O."/>
            <person name="Hibbett D.S."/>
            <person name="Nagy L.G."/>
        </authorList>
    </citation>
    <scope>NUCLEOTIDE SEQUENCE [LARGE SCALE GENOMIC DNA]</scope>
    <source>
        <strain evidence="1 2">FP101781</strain>
    </source>
</reference>
<accession>A0A4Y7U1U8</accession>